<sequence length="230" mass="23762">MARLALRYALAAVAAAALCSTVAPVAQADPGVVVSPGMEIHQDSNVCTLGYVDPVARIAFSAGHCRGSGPVTDKDGRFIGMVSTFQDNTPDGSVVRTDEVITDYEIIGLGADVVVNNILPGGRQLVADPAPAMTAGQPVCHFGVITGESCGNIERVNNGWFTMTNGVVSKKGDSGGPVYMPVDNNKAVLIGLFNSTWGALPAAVSWQATGQHVRQDVGGVVSVASQQQQP</sequence>
<evidence type="ECO:0000256" key="1">
    <source>
        <dbReference type="SAM" id="SignalP"/>
    </source>
</evidence>
<keyword evidence="1" id="KW-0732">Signal</keyword>
<evidence type="ECO:0000313" key="3">
    <source>
        <dbReference type="Proteomes" id="UP000467249"/>
    </source>
</evidence>
<feature type="chain" id="PRO_5026802255" description="Peptidase S1 domain-containing protein" evidence="1">
    <location>
        <begin position="29"/>
        <end position="230"/>
    </location>
</feature>
<evidence type="ECO:0008006" key="4">
    <source>
        <dbReference type="Google" id="ProtNLM"/>
    </source>
</evidence>
<dbReference type="InterPro" id="IPR043504">
    <property type="entry name" value="Peptidase_S1_PA_chymotrypsin"/>
</dbReference>
<gene>
    <name evidence="2" type="ORF">MANY_15490</name>
</gene>
<dbReference type="EMBL" id="AP022620">
    <property type="protein sequence ID" value="BBZ76212.1"/>
    <property type="molecule type" value="Genomic_DNA"/>
</dbReference>
<dbReference type="Gene3D" id="2.40.10.10">
    <property type="entry name" value="Trypsin-like serine proteases"/>
    <property type="match status" value="2"/>
</dbReference>
<keyword evidence="3" id="KW-1185">Reference proteome</keyword>
<protein>
    <recommendedName>
        <fullName evidence="4">Peptidase S1 domain-containing protein</fullName>
    </recommendedName>
</protein>
<dbReference type="InterPro" id="IPR009003">
    <property type="entry name" value="Peptidase_S1_PA"/>
</dbReference>
<organism evidence="2 3">
    <name type="scientific">Mycolicibacterium anyangense</name>
    <dbReference type="NCBI Taxonomy" id="1431246"/>
    <lineage>
        <taxon>Bacteria</taxon>
        <taxon>Bacillati</taxon>
        <taxon>Actinomycetota</taxon>
        <taxon>Actinomycetes</taxon>
        <taxon>Mycobacteriales</taxon>
        <taxon>Mycobacteriaceae</taxon>
        <taxon>Mycolicibacterium</taxon>
    </lineage>
</organism>
<name>A0A6N4W836_9MYCO</name>
<dbReference type="Proteomes" id="UP000467249">
    <property type="component" value="Chromosome"/>
</dbReference>
<dbReference type="SUPFAM" id="SSF50494">
    <property type="entry name" value="Trypsin-like serine proteases"/>
    <property type="match status" value="1"/>
</dbReference>
<dbReference type="RefSeq" id="WP_163803704.1">
    <property type="nucleotide sequence ID" value="NZ_AP022620.1"/>
</dbReference>
<evidence type="ECO:0000313" key="2">
    <source>
        <dbReference type="EMBL" id="BBZ76212.1"/>
    </source>
</evidence>
<accession>A0A6N4W836</accession>
<feature type="signal peptide" evidence="1">
    <location>
        <begin position="1"/>
        <end position="28"/>
    </location>
</feature>
<reference evidence="2 3" key="1">
    <citation type="journal article" date="2019" name="Emerg. Microbes Infect.">
        <title>Comprehensive subspecies identification of 175 nontuberculous mycobacteria species based on 7547 genomic profiles.</title>
        <authorList>
            <person name="Matsumoto Y."/>
            <person name="Kinjo T."/>
            <person name="Motooka D."/>
            <person name="Nabeya D."/>
            <person name="Jung N."/>
            <person name="Uechi K."/>
            <person name="Horii T."/>
            <person name="Iida T."/>
            <person name="Fujita J."/>
            <person name="Nakamura S."/>
        </authorList>
    </citation>
    <scope>NUCLEOTIDE SEQUENCE [LARGE SCALE GENOMIC DNA]</scope>
    <source>
        <strain evidence="2 3">JCM 30275</strain>
    </source>
</reference>
<proteinExistence type="predicted"/>
<dbReference type="AlphaFoldDB" id="A0A6N4W836"/>
<dbReference type="KEGG" id="many:MANY_15490"/>